<comment type="subcellular location">
    <subcellularLocation>
        <location evidence="1">Endomembrane system</location>
        <topology evidence="1">Multi-pass membrane protein</topology>
    </subcellularLocation>
</comment>
<keyword evidence="6 7" id="KW-0472">Membrane</keyword>
<dbReference type="PANTHER" id="PTHR23514:SF3">
    <property type="entry name" value="BYPASS OF STOP CODON PROTEIN 6"/>
    <property type="match status" value="1"/>
</dbReference>
<evidence type="ECO:0000256" key="6">
    <source>
        <dbReference type="ARBA" id="ARBA00023136"/>
    </source>
</evidence>
<keyword evidence="3" id="KW-0813">Transport</keyword>
<dbReference type="FunFam" id="1.20.1250.20:FF:000286">
    <property type="entry name" value="MFS efflux transporter"/>
    <property type="match status" value="1"/>
</dbReference>
<evidence type="ECO:0000259" key="8">
    <source>
        <dbReference type="PROSITE" id="PS50850"/>
    </source>
</evidence>
<dbReference type="GO" id="GO:0016020">
    <property type="term" value="C:membrane"/>
    <property type="evidence" value="ECO:0007669"/>
    <property type="project" value="TreeGrafter"/>
</dbReference>
<feature type="transmembrane region" description="Helical" evidence="7">
    <location>
        <begin position="100"/>
        <end position="121"/>
    </location>
</feature>
<dbReference type="EMBL" id="JAEPRA010000001">
    <property type="protein sequence ID" value="KAG2189077.1"/>
    <property type="molecule type" value="Genomic_DNA"/>
</dbReference>
<dbReference type="InterPro" id="IPR011701">
    <property type="entry name" value="MFS"/>
</dbReference>
<dbReference type="InterPro" id="IPR051788">
    <property type="entry name" value="MFS_Transporter"/>
</dbReference>
<dbReference type="PANTHER" id="PTHR23514">
    <property type="entry name" value="BYPASS OF STOP CODON PROTEIN 6"/>
    <property type="match status" value="1"/>
</dbReference>
<feature type="transmembrane region" description="Helical" evidence="7">
    <location>
        <begin position="367"/>
        <end position="388"/>
    </location>
</feature>
<dbReference type="AlphaFoldDB" id="A0A8H7QAJ5"/>
<feature type="transmembrane region" description="Helical" evidence="7">
    <location>
        <begin position="395"/>
        <end position="418"/>
    </location>
</feature>
<evidence type="ECO:0000256" key="4">
    <source>
        <dbReference type="ARBA" id="ARBA00022692"/>
    </source>
</evidence>
<name>A0A8H7QAJ5_9FUNG</name>
<keyword evidence="10" id="KW-1185">Reference proteome</keyword>
<keyword evidence="4 7" id="KW-0812">Transmembrane</keyword>
<protein>
    <recommendedName>
        <fullName evidence="8">Major facilitator superfamily (MFS) profile domain-containing protein</fullName>
    </recommendedName>
</protein>
<feature type="transmembrane region" description="Helical" evidence="7">
    <location>
        <begin position="133"/>
        <end position="153"/>
    </location>
</feature>
<evidence type="ECO:0000313" key="10">
    <source>
        <dbReference type="Proteomes" id="UP000612746"/>
    </source>
</evidence>
<dbReference type="OrthoDB" id="413079at2759"/>
<reference evidence="9" key="1">
    <citation type="submission" date="2020-12" db="EMBL/GenBank/DDBJ databases">
        <title>Metabolic potential, ecology and presence of endohyphal bacteria is reflected in genomic diversity of Mucoromycotina.</title>
        <authorList>
            <person name="Muszewska A."/>
            <person name="Okrasinska A."/>
            <person name="Steczkiewicz K."/>
            <person name="Drgas O."/>
            <person name="Orlowska M."/>
            <person name="Perlinska-Lenart U."/>
            <person name="Aleksandrzak-Piekarczyk T."/>
            <person name="Szatraj K."/>
            <person name="Zielenkiewicz U."/>
            <person name="Pilsyk S."/>
            <person name="Malc E."/>
            <person name="Mieczkowski P."/>
            <person name="Kruszewska J.S."/>
            <person name="Biernat P."/>
            <person name="Pawlowska J."/>
        </authorList>
    </citation>
    <scope>NUCLEOTIDE SEQUENCE</scope>
    <source>
        <strain evidence="9">WA0000051536</strain>
    </source>
</reference>
<evidence type="ECO:0000256" key="1">
    <source>
        <dbReference type="ARBA" id="ARBA00004127"/>
    </source>
</evidence>
<feature type="transmembrane region" description="Helical" evidence="7">
    <location>
        <begin position="218"/>
        <end position="238"/>
    </location>
</feature>
<accession>A0A8H7QAJ5</accession>
<keyword evidence="5 7" id="KW-1133">Transmembrane helix</keyword>
<dbReference type="GO" id="GO:0012505">
    <property type="term" value="C:endomembrane system"/>
    <property type="evidence" value="ECO:0007669"/>
    <property type="project" value="UniProtKB-SubCell"/>
</dbReference>
<feature type="domain" description="Major facilitator superfamily (MFS) profile" evidence="8">
    <location>
        <begin position="66"/>
        <end position="453"/>
    </location>
</feature>
<dbReference type="PROSITE" id="PS50850">
    <property type="entry name" value="MFS"/>
    <property type="match status" value="1"/>
</dbReference>
<sequence>MEHTDAPVFVRSQSNASDVQTIVVHCNKEKAQERTSDEQSVATICNDSPTEETETDRQRLRRTIFPILQCFYTVALMGLQDGNFGVILPRLKEYYSVSDSLVSILFLLQAGGYFVMAFSNGYVVSKITQKGSLYLGCTMLVIGYLVILFGLPFPVICVMMIIVGGGLSLLNAGCNVYIITAPYTTTVLNLLHACYGTGAMIGPLMASSLLERNLSWRVSYMILTGLSGLSLLGMYINFRNIDVEIHSEPAPETTSENGVTVKRDGIFKQVLKQRVTPVCSVFLLFYVGTEVTFGSWSFSFLTEVRGGNPVQLAQVTSGYWAGLTFGRIFLGAITARFGEKRMVTLYLIVTCAMIILIWQATPIAVDLAGLVILGMALGPIFPTTVSMVSQILPRYLHTTTIGFLVGLGQGGAALFPFVNGQIASKAGVIGMMPFTLALSLAMLATWLFMPSIGPSLNFIELYKQRKLKSNNRTADLEANTVASDKV</sequence>
<feature type="transmembrane region" description="Helical" evidence="7">
    <location>
        <begin position="438"/>
        <end position="459"/>
    </location>
</feature>
<evidence type="ECO:0000256" key="3">
    <source>
        <dbReference type="ARBA" id="ARBA00022448"/>
    </source>
</evidence>
<dbReference type="GO" id="GO:0022857">
    <property type="term" value="F:transmembrane transporter activity"/>
    <property type="evidence" value="ECO:0007669"/>
    <property type="project" value="InterPro"/>
</dbReference>
<evidence type="ECO:0000256" key="2">
    <source>
        <dbReference type="ARBA" id="ARBA00008335"/>
    </source>
</evidence>
<evidence type="ECO:0000256" key="7">
    <source>
        <dbReference type="SAM" id="Phobius"/>
    </source>
</evidence>
<feature type="transmembrane region" description="Helical" evidence="7">
    <location>
        <begin position="318"/>
        <end position="337"/>
    </location>
</feature>
<comment type="caution">
    <text evidence="9">The sequence shown here is derived from an EMBL/GenBank/DDBJ whole genome shotgun (WGS) entry which is preliminary data.</text>
</comment>
<organism evidence="9 10">
    <name type="scientific">Umbelopsis vinacea</name>
    <dbReference type="NCBI Taxonomy" id="44442"/>
    <lineage>
        <taxon>Eukaryota</taxon>
        <taxon>Fungi</taxon>
        <taxon>Fungi incertae sedis</taxon>
        <taxon>Mucoromycota</taxon>
        <taxon>Mucoromycotina</taxon>
        <taxon>Umbelopsidomycetes</taxon>
        <taxon>Umbelopsidales</taxon>
        <taxon>Umbelopsidaceae</taxon>
        <taxon>Umbelopsis</taxon>
    </lineage>
</organism>
<dbReference type="InterPro" id="IPR036259">
    <property type="entry name" value="MFS_trans_sf"/>
</dbReference>
<feature type="transmembrane region" description="Helical" evidence="7">
    <location>
        <begin position="344"/>
        <end position="361"/>
    </location>
</feature>
<dbReference type="Pfam" id="PF07690">
    <property type="entry name" value="MFS_1"/>
    <property type="match status" value="1"/>
</dbReference>
<evidence type="ECO:0000313" key="9">
    <source>
        <dbReference type="EMBL" id="KAG2189077.1"/>
    </source>
</evidence>
<dbReference type="SUPFAM" id="SSF103473">
    <property type="entry name" value="MFS general substrate transporter"/>
    <property type="match status" value="1"/>
</dbReference>
<comment type="similarity">
    <text evidence="2">Belongs to the major facilitator superfamily.</text>
</comment>
<feature type="transmembrane region" description="Helical" evidence="7">
    <location>
        <begin position="63"/>
        <end position="80"/>
    </location>
</feature>
<dbReference type="Proteomes" id="UP000612746">
    <property type="component" value="Unassembled WGS sequence"/>
</dbReference>
<proteinExistence type="inferred from homology"/>
<dbReference type="InterPro" id="IPR020846">
    <property type="entry name" value="MFS_dom"/>
</dbReference>
<feature type="transmembrane region" description="Helical" evidence="7">
    <location>
        <begin position="278"/>
        <end position="298"/>
    </location>
</feature>
<evidence type="ECO:0000256" key="5">
    <source>
        <dbReference type="ARBA" id="ARBA00022989"/>
    </source>
</evidence>
<feature type="transmembrane region" description="Helical" evidence="7">
    <location>
        <begin position="159"/>
        <end position="180"/>
    </location>
</feature>
<feature type="transmembrane region" description="Helical" evidence="7">
    <location>
        <begin position="187"/>
        <end position="206"/>
    </location>
</feature>
<dbReference type="Gene3D" id="1.20.1250.20">
    <property type="entry name" value="MFS general substrate transporter like domains"/>
    <property type="match status" value="2"/>
</dbReference>
<gene>
    <name evidence="9" type="ORF">INT44_004219</name>
</gene>